<dbReference type="Proteomes" id="UP000268014">
    <property type="component" value="Unassembled WGS sequence"/>
</dbReference>
<evidence type="ECO:0000313" key="3">
    <source>
        <dbReference type="WBParaSite" id="HPLM_0000224401-mRNA-1"/>
    </source>
</evidence>
<evidence type="ECO:0000313" key="2">
    <source>
        <dbReference type="Proteomes" id="UP000268014"/>
    </source>
</evidence>
<name>A0A0N4VY73_HAEPC</name>
<keyword evidence="2" id="KW-1185">Reference proteome</keyword>
<sequence length="36" mass="4451">MPSKRILRWMFISEYRKRKSTATLRNSSYALMDKER</sequence>
<evidence type="ECO:0000313" key="1">
    <source>
        <dbReference type="EMBL" id="VDO13691.1"/>
    </source>
</evidence>
<protein>
    <submittedName>
        <fullName evidence="1 3">Uncharacterized protein</fullName>
    </submittedName>
</protein>
<organism evidence="3">
    <name type="scientific">Haemonchus placei</name>
    <name type="common">Barber's pole worm</name>
    <dbReference type="NCBI Taxonomy" id="6290"/>
    <lineage>
        <taxon>Eukaryota</taxon>
        <taxon>Metazoa</taxon>
        <taxon>Ecdysozoa</taxon>
        <taxon>Nematoda</taxon>
        <taxon>Chromadorea</taxon>
        <taxon>Rhabditida</taxon>
        <taxon>Rhabditina</taxon>
        <taxon>Rhabditomorpha</taxon>
        <taxon>Strongyloidea</taxon>
        <taxon>Trichostrongylidae</taxon>
        <taxon>Haemonchus</taxon>
    </lineage>
</organism>
<dbReference type="EMBL" id="UZAF01004218">
    <property type="protein sequence ID" value="VDO13691.1"/>
    <property type="molecule type" value="Genomic_DNA"/>
</dbReference>
<accession>A0A0N4VY73</accession>
<reference evidence="3" key="1">
    <citation type="submission" date="2017-02" db="UniProtKB">
        <authorList>
            <consortium name="WormBaseParasite"/>
        </authorList>
    </citation>
    <scope>IDENTIFICATION</scope>
</reference>
<dbReference type="WBParaSite" id="HPLM_0000224401-mRNA-1">
    <property type="protein sequence ID" value="HPLM_0000224401-mRNA-1"/>
    <property type="gene ID" value="HPLM_0000224401"/>
</dbReference>
<proteinExistence type="predicted"/>
<reference evidence="1 2" key="2">
    <citation type="submission" date="2018-11" db="EMBL/GenBank/DDBJ databases">
        <authorList>
            <consortium name="Pathogen Informatics"/>
        </authorList>
    </citation>
    <scope>NUCLEOTIDE SEQUENCE [LARGE SCALE GENOMIC DNA]</scope>
    <source>
        <strain evidence="1 2">MHpl1</strain>
    </source>
</reference>
<gene>
    <name evidence="1" type="ORF">HPLM_LOCUS2241</name>
</gene>
<dbReference type="AlphaFoldDB" id="A0A0N4VY73"/>